<dbReference type="Pfam" id="PF13193">
    <property type="entry name" value="AMP-binding_C"/>
    <property type="match status" value="1"/>
</dbReference>
<dbReference type="InterPro" id="IPR001242">
    <property type="entry name" value="Condensation_dom"/>
</dbReference>
<dbReference type="GO" id="GO:0005737">
    <property type="term" value="C:cytoplasm"/>
    <property type="evidence" value="ECO:0007669"/>
    <property type="project" value="TreeGrafter"/>
</dbReference>
<dbReference type="FunFam" id="3.30.300.30:FF:000010">
    <property type="entry name" value="Enterobactin synthetase component F"/>
    <property type="match status" value="1"/>
</dbReference>
<evidence type="ECO:0000313" key="6">
    <source>
        <dbReference type="EMBL" id="KZN54929.1"/>
    </source>
</evidence>
<dbReference type="InterPro" id="IPR009081">
    <property type="entry name" value="PP-bd_ACP"/>
</dbReference>
<dbReference type="PANTHER" id="PTHR45527:SF1">
    <property type="entry name" value="FATTY ACID SYNTHASE"/>
    <property type="match status" value="1"/>
</dbReference>
<dbReference type="NCBIfam" id="NF003417">
    <property type="entry name" value="PRK04813.1"/>
    <property type="match status" value="2"/>
</dbReference>
<evidence type="ECO:0000259" key="5">
    <source>
        <dbReference type="PROSITE" id="PS50075"/>
    </source>
</evidence>
<dbReference type="CDD" id="cd19531">
    <property type="entry name" value="LCL_NRPS-like"/>
    <property type="match status" value="2"/>
</dbReference>
<dbReference type="PROSITE" id="PS50075">
    <property type="entry name" value="CARRIER"/>
    <property type="match status" value="2"/>
</dbReference>
<dbReference type="Proteomes" id="UP000076503">
    <property type="component" value="Unassembled WGS sequence"/>
</dbReference>
<sequence length="2337" mass="259072">MNIKNLVAQLKSAGAQVIKQQGKWSVRLPKTLSPQLKQQIQENKVALKSYLQSLDQLGSEDNRIRASKIDSPAPLSSAQRRLWFLDRVQEKGSAEYHIFVVLALQGRLDLAAATQAIEAIIARHEILSTSYTEKDNEPVQSVVPQAPFVISTTSLDGMTDLTEENLHELFRQEVERPFDLQAGPLFRVSYFDSASDDSGYLLVNMHHILADGWSLELFNQEFISNYEAILGGKMPSHPELPIQYKDYAIWQNEQLQDGQLAQQLNYWSEQLAELPLLHNLAQTKLRPKVKQHVGNKLVSQFSSATMAHVTNIAQHYGVSPFVFVHAILALLFSRHSNSDDIVVGLPVANRNQPELASLIGCFVNTLVLRVNTAQSSFSDYMAHVKRVHREALENQEVPLELIIEQLGIPRSLSATPAFQILLTANSEIAATTNSATSPKLNTGVAFQELRLDASSVKTDLDIAVHTTAEALTVAWNFDVALFSDTQIARMQRHFETLLESVLTLWQQNSLDTCAPEALPMLSLAEQQALVLRGTALDEQATGLLHARFDQQVEAHPDRIAVHWQDKSYSYGQLGRKVEQLSQMIGQALAGQRGQLIGVCMARSTDMVIAMLAILRAGAGYVPLDPEYPKDRINYMLGDTQVPVVLTDPSSEGVVADYPGRQICLDNFADRDLQQASSIKESQQAPNWRAENEQALAYVIYTSGSTGQPKGVMVTHSNAVAMLSWAEQEFSGSATRRMLAATSINFDLSVFEIFLPLSLGHSLMLVDNILAVTKSDDITLINTVPSAMQTLLDTDCLPETVEVVNLAGEPLQKQLVNRIFEQQSQIRVYNLYGPSEDTTYSTYARFDVSLSNTPHIGQPIAGTQAYVFDRNLQLTPEQVSGELYLGGAGVTAGYLNKAPLTEAVFINNPYYDPADQHSSPYLYKTGDLVRLRSDANLDYLGRSDSQVKIHGYRIELGEIEHHLDQIAEIDSSVALVTEQANGHSQILAFVKSSANASVEPDGLLKQLSKALPAYMVPHSIQLVVEWPYTSNGKIDKQALRVTSAPTQHYQKPVTKTEQRLAAIWSTLLCCEVEKIGSTDGFFSLGGNSLLSAKLAAQIADEFQLTIKISEIFEHQQLAQLAACIDDKEHDTHTDAIVAVPRSTEGHTLSMAQHRLWMLDQSLGGSHQYNIPMAYTIEGTLDLALAEQALNDIVRRHEVLRTRYVEKAGQVVQIPCEQAIKLEVFDLSEDSSTDQQARCDTILSQQARNTFDLENEGVIRAGYIRLRQASGAQEGVLYCVIHHIAFDGESQHIFYREFVSRYAQLQSGSAPALDMLPLQYIDYALWEHSQPRVQQLAGQTQYWLEQLADLPQLHSVPGDFPRPPEMSLQGATYTQPLSIALGEQLHDLAAAQGCTLFMVFHAAFSILLARYSNESDIVLGMPVSGRHHPQCRELIGLFVNTLILRTDVDPCSQFSEYLQDVKRINLAAHDNQDVQLQTLLELLAPTRSSAHAPLFQMVISMNSDHSEQVRIPDLNIVANEIENKTAKFDLILHISESQDGIGLAFEYSKDLFAEATIVRMMGHFTKLLDEIVIAPDTPIAHLPIVSEEEKKELIHELNPASDAHPDTICMHELFYRQTWLTPDATALIAAQGQLSYRQLYHQARQIAMQLSQYELSSECLVAVRIPKGPMQAVATMAILMAGGAYLPLEVSWPQARCEKILNKAGCSLLLLSDAKHGIEQAGVVNITLPQIDFTKDDYADEALPAEIPEIQQSATDLAYVIFTSGSTGEPKGVEIEHHAAVNTLLEINQVYQVDEKDAILAVSALSFDLSVYDIFGLLAAGGAVVFPDADKATDPEHWLEMVERYNVTLWDTVPSSAGLLAEQLELQERCCTAPLRHVMMSGDWIPPSLPRRLWDRFSACQVHSMGGATEGSIWSIHYPVTTDPCNQKSIPYGKPLYGQSFYILTQSGQFVPKGNIGELHIGGRGVARGYCGAPELTSERFIWHPELQQTLYRTGDLGRYMADGNIEFLGRVDHQVKIRGFRVELAEIEYQVKQHEAVKDALVVVSELQGAAQLIAYVIPETQCAEGFATQLVPQLKRYLHTNLTDYMVPAVFVPVAQWPVTANGKVDKKALPAPSDTLLGAAYQAPQTEIERILQKLWAELLQLDCEQVSTTANFFELGGDSILSIQLVSRAARAGLHFSARALFEAQTIRQLAPQVQSQAERLAEQGPVSGLQPLLPIQQQLLADSTDVHHFNQAVLLTPTQPLSQPHLISLVAALYGRHDALSVRYQSTSSEQWQGEYTPQRDDLALARTSVSRLDLSELSEAQYQNKMDQLQASFVLSEGRLLQAVQVRLPTQLA</sequence>
<organism evidence="6 7">
    <name type="scientific">Pseudoalteromonas luteoviolacea H33</name>
    <dbReference type="NCBI Taxonomy" id="1365251"/>
    <lineage>
        <taxon>Bacteria</taxon>
        <taxon>Pseudomonadati</taxon>
        <taxon>Pseudomonadota</taxon>
        <taxon>Gammaproteobacteria</taxon>
        <taxon>Alteromonadales</taxon>
        <taxon>Pseudoalteromonadaceae</taxon>
        <taxon>Pseudoalteromonas</taxon>
    </lineage>
</organism>
<comment type="similarity">
    <text evidence="2">Belongs to the ATP-dependent AMP-binding enzyme family.</text>
</comment>
<dbReference type="PROSITE" id="PS00455">
    <property type="entry name" value="AMP_BINDING"/>
    <property type="match status" value="2"/>
</dbReference>
<dbReference type="GO" id="GO:0044550">
    <property type="term" value="P:secondary metabolite biosynthetic process"/>
    <property type="evidence" value="ECO:0007669"/>
    <property type="project" value="UniProtKB-ARBA"/>
</dbReference>
<reference evidence="6 7" key="1">
    <citation type="submission" date="2013-07" db="EMBL/GenBank/DDBJ databases">
        <title>Comparative Genomic and Metabolomic Analysis of Twelve Strains of Pseudoalteromonas luteoviolacea.</title>
        <authorList>
            <person name="Vynne N.G."/>
            <person name="Mansson M."/>
            <person name="Gram L."/>
        </authorList>
    </citation>
    <scope>NUCLEOTIDE SEQUENCE [LARGE SCALE GENOMIC DNA]</scope>
    <source>
        <strain evidence="6 7">H33</strain>
    </source>
</reference>
<dbReference type="SUPFAM" id="SSF56801">
    <property type="entry name" value="Acetyl-CoA synthetase-like"/>
    <property type="match status" value="2"/>
</dbReference>
<dbReference type="RefSeq" id="WP_063360125.1">
    <property type="nucleotide sequence ID" value="NZ_AUXZ01000019.1"/>
</dbReference>
<evidence type="ECO:0000256" key="4">
    <source>
        <dbReference type="ARBA" id="ARBA00022553"/>
    </source>
</evidence>
<dbReference type="Pfam" id="PF00668">
    <property type="entry name" value="Condensation"/>
    <property type="match status" value="2"/>
</dbReference>
<dbReference type="Pfam" id="PF00501">
    <property type="entry name" value="AMP-binding"/>
    <property type="match status" value="2"/>
</dbReference>
<dbReference type="NCBIfam" id="TIGR01733">
    <property type="entry name" value="AA-adenyl-dom"/>
    <property type="match status" value="2"/>
</dbReference>
<dbReference type="FunFam" id="1.10.1200.10:FF:000005">
    <property type="entry name" value="Nonribosomal peptide synthetase 1"/>
    <property type="match status" value="1"/>
</dbReference>
<dbReference type="InterPro" id="IPR025110">
    <property type="entry name" value="AMP-bd_C"/>
</dbReference>
<dbReference type="InterPro" id="IPR042099">
    <property type="entry name" value="ANL_N_sf"/>
</dbReference>
<dbReference type="InterPro" id="IPR006162">
    <property type="entry name" value="Ppantetheine_attach_site"/>
</dbReference>
<dbReference type="Gene3D" id="2.30.38.10">
    <property type="entry name" value="Luciferase, Domain 3"/>
    <property type="match status" value="1"/>
</dbReference>
<comment type="caution">
    <text evidence="6">The sequence shown here is derived from an EMBL/GenBank/DDBJ whole genome shotgun (WGS) entry which is preliminary data.</text>
</comment>
<dbReference type="Gene3D" id="3.40.50.980">
    <property type="match status" value="2"/>
</dbReference>
<dbReference type="Gene3D" id="3.40.50.12780">
    <property type="entry name" value="N-terminal domain of ligase-like"/>
    <property type="match status" value="1"/>
</dbReference>
<dbReference type="InterPro" id="IPR036736">
    <property type="entry name" value="ACP-like_sf"/>
</dbReference>
<dbReference type="GO" id="GO:0031177">
    <property type="term" value="F:phosphopantetheine binding"/>
    <property type="evidence" value="ECO:0007669"/>
    <property type="project" value="InterPro"/>
</dbReference>
<accession>A0A167GCD7</accession>
<name>A0A167GCD7_9GAMM</name>
<evidence type="ECO:0000313" key="7">
    <source>
        <dbReference type="Proteomes" id="UP000076503"/>
    </source>
</evidence>
<keyword evidence="3" id="KW-0596">Phosphopantetheine</keyword>
<proteinExistence type="inferred from homology"/>
<dbReference type="SUPFAM" id="SSF52777">
    <property type="entry name" value="CoA-dependent acyltransferases"/>
    <property type="match status" value="5"/>
</dbReference>
<dbReference type="PANTHER" id="PTHR45527">
    <property type="entry name" value="NONRIBOSOMAL PEPTIDE SYNTHETASE"/>
    <property type="match status" value="1"/>
</dbReference>
<dbReference type="Gene3D" id="3.30.559.10">
    <property type="entry name" value="Chloramphenicol acetyltransferase-like domain"/>
    <property type="match status" value="3"/>
</dbReference>
<dbReference type="InterPro" id="IPR010071">
    <property type="entry name" value="AA_adenyl_dom"/>
</dbReference>
<dbReference type="FunFam" id="3.40.50.980:FF:000001">
    <property type="entry name" value="Non-ribosomal peptide synthetase"/>
    <property type="match status" value="1"/>
</dbReference>
<gene>
    <name evidence="6" type="ORF">N476_26380</name>
</gene>
<comment type="cofactor">
    <cofactor evidence="1">
        <name>pantetheine 4'-phosphate</name>
        <dbReference type="ChEBI" id="CHEBI:47942"/>
    </cofactor>
</comment>
<feature type="domain" description="Carrier" evidence="5">
    <location>
        <begin position="2124"/>
        <end position="2200"/>
    </location>
</feature>
<feature type="domain" description="Carrier" evidence="5">
    <location>
        <begin position="1050"/>
        <end position="1127"/>
    </location>
</feature>
<dbReference type="InterPro" id="IPR020845">
    <property type="entry name" value="AMP-binding_CS"/>
</dbReference>
<keyword evidence="4" id="KW-0597">Phosphoprotein</keyword>
<dbReference type="PATRIC" id="fig|1365251.3.peg.355"/>
<dbReference type="InterPro" id="IPR045851">
    <property type="entry name" value="AMP-bd_C_sf"/>
</dbReference>
<dbReference type="Pfam" id="PF00550">
    <property type="entry name" value="PP-binding"/>
    <property type="match status" value="2"/>
</dbReference>
<evidence type="ECO:0000256" key="1">
    <source>
        <dbReference type="ARBA" id="ARBA00001957"/>
    </source>
</evidence>
<dbReference type="Gene3D" id="3.30.300.30">
    <property type="match status" value="2"/>
</dbReference>
<dbReference type="SMART" id="SM00823">
    <property type="entry name" value="PKS_PP"/>
    <property type="match status" value="2"/>
</dbReference>
<dbReference type="PROSITE" id="PS00012">
    <property type="entry name" value="PHOSPHOPANTETHEINE"/>
    <property type="match status" value="2"/>
</dbReference>
<dbReference type="OrthoDB" id="9757559at2"/>
<dbReference type="InterPro" id="IPR000873">
    <property type="entry name" value="AMP-dep_synth/lig_dom"/>
</dbReference>
<dbReference type="Gene3D" id="3.30.559.30">
    <property type="entry name" value="Nonribosomal peptide synthetase, condensation domain"/>
    <property type="match status" value="2"/>
</dbReference>
<dbReference type="EMBL" id="AUXZ01000019">
    <property type="protein sequence ID" value="KZN54929.1"/>
    <property type="molecule type" value="Genomic_DNA"/>
</dbReference>
<evidence type="ECO:0000256" key="2">
    <source>
        <dbReference type="ARBA" id="ARBA00006432"/>
    </source>
</evidence>
<feature type="non-terminal residue" evidence="6">
    <location>
        <position position="2337"/>
    </location>
</feature>
<dbReference type="FunFam" id="3.40.50.12780:FF:000012">
    <property type="entry name" value="Non-ribosomal peptide synthetase"/>
    <property type="match status" value="1"/>
</dbReference>
<dbReference type="GO" id="GO:0043041">
    <property type="term" value="P:amino acid activation for nonribosomal peptide biosynthetic process"/>
    <property type="evidence" value="ECO:0007669"/>
    <property type="project" value="TreeGrafter"/>
</dbReference>
<dbReference type="Gene3D" id="1.10.1200.10">
    <property type="entry name" value="ACP-like"/>
    <property type="match status" value="2"/>
</dbReference>
<dbReference type="InterPro" id="IPR023213">
    <property type="entry name" value="CAT-like_dom_sf"/>
</dbReference>
<dbReference type="SUPFAM" id="SSF47336">
    <property type="entry name" value="ACP-like"/>
    <property type="match status" value="2"/>
</dbReference>
<evidence type="ECO:0000256" key="3">
    <source>
        <dbReference type="ARBA" id="ARBA00022450"/>
    </source>
</evidence>
<protein>
    <recommendedName>
        <fullName evidence="5">Carrier domain-containing protein</fullName>
    </recommendedName>
</protein>
<dbReference type="GO" id="GO:0003824">
    <property type="term" value="F:catalytic activity"/>
    <property type="evidence" value="ECO:0007669"/>
    <property type="project" value="InterPro"/>
</dbReference>
<dbReference type="InterPro" id="IPR020806">
    <property type="entry name" value="PKS_PP-bd"/>
</dbReference>